<accession>A0A0E9V7C3</accession>
<dbReference type="AlphaFoldDB" id="A0A0E9V7C3"/>
<organism evidence="2">
    <name type="scientific">Anguilla anguilla</name>
    <name type="common">European freshwater eel</name>
    <name type="synonym">Muraena anguilla</name>
    <dbReference type="NCBI Taxonomy" id="7936"/>
    <lineage>
        <taxon>Eukaryota</taxon>
        <taxon>Metazoa</taxon>
        <taxon>Chordata</taxon>
        <taxon>Craniata</taxon>
        <taxon>Vertebrata</taxon>
        <taxon>Euteleostomi</taxon>
        <taxon>Actinopterygii</taxon>
        <taxon>Neopterygii</taxon>
        <taxon>Teleostei</taxon>
        <taxon>Anguilliformes</taxon>
        <taxon>Anguillidae</taxon>
        <taxon>Anguilla</taxon>
    </lineage>
</organism>
<feature type="transmembrane region" description="Helical" evidence="1">
    <location>
        <begin position="77"/>
        <end position="94"/>
    </location>
</feature>
<evidence type="ECO:0000313" key="2">
    <source>
        <dbReference type="EMBL" id="JAH73340.1"/>
    </source>
</evidence>
<keyword evidence="1" id="KW-0472">Membrane</keyword>
<reference evidence="2" key="2">
    <citation type="journal article" date="2015" name="Fish Shellfish Immunol.">
        <title>Early steps in the European eel (Anguilla anguilla)-Vibrio vulnificus interaction in the gills: Role of the RtxA13 toxin.</title>
        <authorList>
            <person name="Callol A."/>
            <person name="Pajuelo D."/>
            <person name="Ebbesson L."/>
            <person name="Teles M."/>
            <person name="MacKenzie S."/>
            <person name="Amaro C."/>
        </authorList>
    </citation>
    <scope>NUCLEOTIDE SEQUENCE</scope>
</reference>
<evidence type="ECO:0000256" key="1">
    <source>
        <dbReference type="SAM" id="Phobius"/>
    </source>
</evidence>
<sequence>MSFYLASFYTCSRLRFGSSPCPSQALMPDWVQLPCSLGFSACGYLLLFVRCSLMLKWVNVFLLISLHLMFSRLVHKLSVSSALLSVLGLYLPLLRNYCS</sequence>
<keyword evidence="1" id="KW-0812">Transmembrane</keyword>
<dbReference type="EMBL" id="GBXM01035237">
    <property type="protein sequence ID" value="JAH73340.1"/>
    <property type="molecule type" value="Transcribed_RNA"/>
</dbReference>
<proteinExistence type="predicted"/>
<keyword evidence="1" id="KW-1133">Transmembrane helix</keyword>
<name>A0A0E9V7C3_ANGAN</name>
<protein>
    <submittedName>
        <fullName evidence="2">Uncharacterized protein</fullName>
    </submittedName>
</protein>
<reference evidence="2" key="1">
    <citation type="submission" date="2014-11" db="EMBL/GenBank/DDBJ databases">
        <authorList>
            <person name="Amaro Gonzalez C."/>
        </authorList>
    </citation>
    <scope>NUCLEOTIDE SEQUENCE</scope>
</reference>
<feature type="transmembrane region" description="Helical" evidence="1">
    <location>
        <begin position="30"/>
        <end position="47"/>
    </location>
</feature>